<dbReference type="Pfam" id="PF10633">
    <property type="entry name" value="NPCBM_assoc"/>
    <property type="match status" value="2"/>
</dbReference>
<dbReference type="Gene3D" id="2.60.40.10">
    <property type="entry name" value="Immunoglobulins"/>
    <property type="match status" value="2"/>
</dbReference>
<feature type="signal peptide" evidence="2">
    <location>
        <begin position="1"/>
        <end position="25"/>
    </location>
</feature>
<keyword evidence="1" id="KW-0472">Membrane</keyword>
<gene>
    <name evidence="4" type="ORF">KS407_16095</name>
</gene>
<evidence type="ECO:0000313" key="5">
    <source>
        <dbReference type="Proteomes" id="UP000790580"/>
    </source>
</evidence>
<proteinExistence type="predicted"/>
<comment type="caution">
    <text evidence="4">The sequence shown here is derived from an EMBL/GenBank/DDBJ whole genome shotgun (WGS) entry which is preliminary data.</text>
</comment>
<protein>
    <recommendedName>
        <fullName evidence="3">Alpha-galactosidase NEW3 domain-containing protein</fullName>
    </recommendedName>
</protein>
<sequence length="384" mass="41700">MLKKLILVMSFLTTFIVAIGSSALAQTGLTLYTPYTGISVTPGENVNYSFDITNHTDEIQLVSFEVNGLPGDWDYDITASGNELHQLAIRPNEEQSISVDVNVPLEVEEGDYRFTVAASSESGVSENLPITLTISERGTFETELTTEQANMEGDADASFSYSLSLRNRTAEEQNYSLRAQAGPGWNVTFQVGGNNVTSVSVDSNETENINVVVFPPPSVEAGEYIIPVSASTNATSADLELEAVITGKYDIDFSTPSGLLSGNITAGRDKTFEMEVTNTGTRDLTDISFSSNTPMDWDVEFSPGTISTLEPGESQTVRATISASKNAIAGDYVVEMTASTDEAESKKEFRIQVETSMLWGWISILIILGVITGIFFLIRKYGRR</sequence>
<keyword evidence="1" id="KW-0812">Transmembrane</keyword>
<feature type="domain" description="Alpha-galactosidase NEW3" evidence="3">
    <location>
        <begin position="264"/>
        <end position="339"/>
    </location>
</feature>
<dbReference type="Proteomes" id="UP000790580">
    <property type="component" value="Unassembled WGS sequence"/>
</dbReference>
<dbReference type="InterPro" id="IPR013783">
    <property type="entry name" value="Ig-like_fold"/>
</dbReference>
<organism evidence="4 5">
    <name type="scientific">Evansella alkalicola</name>
    <dbReference type="NCBI Taxonomy" id="745819"/>
    <lineage>
        <taxon>Bacteria</taxon>
        <taxon>Bacillati</taxon>
        <taxon>Bacillota</taxon>
        <taxon>Bacilli</taxon>
        <taxon>Bacillales</taxon>
        <taxon>Bacillaceae</taxon>
        <taxon>Evansella</taxon>
    </lineage>
</organism>
<accession>A0ABS6K0Q4</accession>
<evidence type="ECO:0000256" key="2">
    <source>
        <dbReference type="SAM" id="SignalP"/>
    </source>
</evidence>
<evidence type="ECO:0000256" key="1">
    <source>
        <dbReference type="SAM" id="Phobius"/>
    </source>
</evidence>
<dbReference type="RefSeq" id="WP_088073670.1">
    <property type="nucleotide sequence ID" value="NZ_JAHQCR010000064.1"/>
</dbReference>
<keyword evidence="2" id="KW-0732">Signal</keyword>
<feature type="domain" description="Alpha-galactosidase NEW3" evidence="3">
    <location>
        <begin position="40"/>
        <end position="119"/>
    </location>
</feature>
<dbReference type="EMBL" id="JAHQCR010000064">
    <property type="protein sequence ID" value="MBU9722940.1"/>
    <property type="molecule type" value="Genomic_DNA"/>
</dbReference>
<evidence type="ECO:0000259" key="3">
    <source>
        <dbReference type="Pfam" id="PF10633"/>
    </source>
</evidence>
<feature type="transmembrane region" description="Helical" evidence="1">
    <location>
        <begin position="358"/>
        <end position="378"/>
    </location>
</feature>
<dbReference type="PANTHER" id="PTHR39198:SF1">
    <property type="entry name" value="ALPHA-GALACTOSIDASE NEW3 DOMAIN-CONTAINING PROTEIN"/>
    <property type="match status" value="1"/>
</dbReference>
<keyword evidence="1" id="KW-1133">Transmembrane helix</keyword>
<dbReference type="InterPro" id="IPR018905">
    <property type="entry name" value="A-galactase_NEW3"/>
</dbReference>
<reference evidence="4 5" key="1">
    <citation type="submission" date="2021-06" db="EMBL/GenBank/DDBJ databases">
        <title>Bacillus sp. RD4P76, an endophyte from a halophyte.</title>
        <authorList>
            <person name="Sun J.-Q."/>
        </authorList>
    </citation>
    <scope>NUCLEOTIDE SEQUENCE [LARGE SCALE GENOMIC DNA]</scope>
    <source>
        <strain evidence="4 5">JCM 17098</strain>
    </source>
</reference>
<name>A0ABS6K0Q4_9BACI</name>
<feature type="chain" id="PRO_5046779000" description="Alpha-galactosidase NEW3 domain-containing protein" evidence="2">
    <location>
        <begin position="26"/>
        <end position="384"/>
    </location>
</feature>
<dbReference type="PANTHER" id="PTHR39198">
    <property type="entry name" value="HYPOTHETICAL MEMBRANE PROTEIN, CONSERVED"/>
    <property type="match status" value="1"/>
</dbReference>
<keyword evidence="5" id="KW-1185">Reference proteome</keyword>
<evidence type="ECO:0000313" key="4">
    <source>
        <dbReference type="EMBL" id="MBU9722940.1"/>
    </source>
</evidence>